<comment type="similarity">
    <text evidence="2 4">Belongs to the Nudix hydrolase family.</text>
</comment>
<protein>
    <submittedName>
        <fullName evidence="6">8-oxo-dGTP pyrophosphatase MutT (NUDIX family)</fullName>
    </submittedName>
</protein>
<evidence type="ECO:0000313" key="6">
    <source>
        <dbReference type="EMBL" id="MBB5130835.1"/>
    </source>
</evidence>
<dbReference type="PROSITE" id="PS00893">
    <property type="entry name" value="NUDIX_BOX"/>
    <property type="match status" value="1"/>
</dbReference>
<proteinExistence type="inferred from homology"/>
<dbReference type="Pfam" id="PF00293">
    <property type="entry name" value="NUDIX"/>
    <property type="match status" value="1"/>
</dbReference>
<evidence type="ECO:0000313" key="7">
    <source>
        <dbReference type="Proteomes" id="UP000578449"/>
    </source>
</evidence>
<dbReference type="PROSITE" id="PS51462">
    <property type="entry name" value="NUDIX"/>
    <property type="match status" value="1"/>
</dbReference>
<dbReference type="InterPro" id="IPR015797">
    <property type="entry name" value="NUDIX_hydrolase-like_dom_sf"/>
</dbReference>
<organism evidence="6 7">
    <name type="scientific">Thermocatellispora tengchongensis</name>
    <dbReference type="NCBI Taxonomy" id="1073253"/>
    <lineage>
        <taxon>Bacteria</taxon>
        <taxon>Bacillati</taxon>
        <taxon>Actinomycetota</taxon>
        <taxon>Actinomycetes</taxon>
        <taxon>Streptosporangiales</taxon>
        <taxon>Streptosporangiaceae</taxon>
        <taxon>Thermocatellispora</taxon>
    </lineage>
</organism>
<evidence type="ECO:0000256" key="4">
    <source>
        <dbReference type="RuleBase" id="RU003476"/>
    </source>
</evidence>
<keyword evidence="7" id="KW-1185">Reference proteome</keyword>
<gene>
    <name evidence="6" type="ORF">HNP84_000523</name>
</gene>
<dbReference type="AlphaFoldDB" id="A0A840P468"/>
<keyword evidence="3 4" id="KW-0378">Hydrolase</keyword>
<dbReference type="PANTHER" id="PTHR43046:SF16">
    <property type="entry name" value="ADP-RIBOSE PYROPHOSPHATASE YJHB-RELATED"/>
    <property type="match status" value="1"/>
</dbReference>
<accession>A0A840P468</accession>
<comment type="caution">
    <text evidence="6">The sequence shown here is derived from an EMBL/GenBank/DDBJ whole genome shotgun (WGS) entry which is preliminary data.</text>
</comment>
<reference evidence="6 7" key="1">
    <citation type="submission" date="2020-08" db="EMBL/GenBank/DDBJ databases">
        <title>Genomic Encyclopedia of Type Strains, Phase IV (KMG-IV): sequencing the most valuable type-strain genomes for metagenomic binning, comparative biology and taxonomic classification.</title>
        <authorList>
            <person name="Goeker M."/>
        </authorList>
    </citation>
    <scope>NUCLEOTIDE SEQUENCE [LARGE SCALE GENOMIC DNA]</scope>
    <source>
        <strain evidence="6 7">DSM 45615</strain>
    </source>
</reference>
<comment type="cofactor">
    <cofactor evidence="1">
        <name>Mg(2+)</name>
        <dbReference type="ChEBI" id="CHEBI:18420"/>
    </cofactor>
</comment>
<evidence type="ECO:0000259" key="5">
    <source>
        <dbReference type="PROSITE" id="PS51462"/>
    </source>
</evidence>
<evidence type="ECO:0000256" key="1">
    <source>
        <dbReference type="ARBA" id="ARBA00001946"/>
    </source>
</evidence>
<dbReference type="PANTHER" id="PTHR43046">
    <property type="entry name" value="GDP-MANNOSE MANNOSYL HYDROLASE"/>
    <property type="match status" value="1"/>
</dbReference>
<dbReference type="EMBL" id="JACHGN010000001">
    <property type="protein sequence ID" value="MBB5130835.1"/>
    <property type="molecule type" value="Genomic_DNA"/>
</dbReference>
<dbReference type="SUPFAM" id="SSF55811">
    <property type="entry name" value="Nudix"/>
    <property type="match status" value="1"/>
</dbReference>
<sequence length="166" mass="18022">MGRRIDFHHDPDAPKANSLVPSVNVIVTNDAGDLLMIHRTDNDNWAVPGGAIDLGESLLQAAVRETLEETGITCEITGLSGTYTDPGHVILYTSNGEVRQEFSIVLIARAVSGTPTPSSESREVRWVLVIRCSASTWTGRCACGSSTTWPVLACRILADRQQHRHS</sequence>
<dbReference type="InterPro" id="IPR020084">
    <property type="entry name" value="NUDIX_hydrolase_CS"/>
</dbReference>
<dbReference type="GO" id="GO:0016787">
    <property type="term" value="F:hydrolase activity"/>
    <property type="evidence" value="ECO:0007669"/>
    <property type="project" value="UniProtKB-KW"/>
</dbReference>
<dbReference type="Gene3D" id="3.90.79.10">
    <property type="entry name" value="Nucleoside Triphosphate Pyrophosphohydrolase"/>
    <property type="match status" value="1"/>
</dbReference>
<dbReference type="PRINTS" id="PR00502">
    <property type="entry name" value="NUDIXFAMILY"/>
</dbReference>
<feature type="domain" description="Nudix hydrolase" evidence="5">
    <location>
        <begin position="18"/>
        <end position="158"/>
    </location>
</feature>
<evidence type="ECO:0000256" key="2">
    <source>
        <dbReference type="ARBA" id="ARBA00005582"/>
    </source>
</evidence>
<evidence type="ECO:0000256" key="3">
    <source>
        <dbReference type="ARBA" id="ARBA00022801"/>
    </source>
</evidence>
<name>A0A840P468_9ACTN</name>
<dbReference type="InterPro" id="IPR020476">
    <property type="entry name" value="Nudix_hydrolase"/>
</dbReference>
<dbReference type="Proteomes" id="UP000578449">
    <property type="component" value="Unassembled WGS sequence"/>
</dbReference>
<dbReference type="InterPro" id="IPR000086">
    <property type="entry name" value="NUDIX_hydrolase_dom"/>
</dbReference>